<dbReference type="AlphaFoldDB" id="A0AAV6KYV9"/>
<keyword evidence="3" id="KW-1185">Reference proteome</keyword>
<proteinExistence type="predicted"/>
<dbReference type="GO" id="GO:0000785">
    <property type="term" value="C:chromatin"/>
    <property type="evidence" value="ECO:0007669"/>
    <property type="project" value="TreeGrafter"/>
</dbReference>
<name>A0AAV6KYV9_9ERIC</name>
<dbReference type="GO" id="GO:0061665">
    <property type="term" value="F:SUMO ligase activity"/>
    <property type="evidence" value="ECO:0007669"/>
    <property type="project" value="TreeGrafter"/>
</dbReference>
<gene>
    <name evidence="2" type="ORF">RHGRI_007608</name>
</gene>
<dbReference type="InterPro" id="IPR003034">
    <property type="entry name" value="SAP_dom"/>
</dbReference>
<dbReference type="Proteomes" id="UP000823749">
    <property type="component" value="Chromosome 3"/>
</dbReference>
<dbReference type="EMBL" id="JACTNZ010000003">
    <property type="protein sequence ID" value="KAG5557419.1"/>
    <property type="molecule type" value="Genomic_DNA"/>
</dbReference>
<dbReference type="SUPFAM" id="SSF68906">
    <property type="entry name" value="SAP domain"/>
    <property type="match status" value="1"/>
</dbReference>
<comment type="caution">
    <text evidence="2">The sequence shown here is derived from an EMBL/GenBank/DDBJ whole genome shotgun (WGS) entry which is preliminary data.</text>
</comment>
<dbReference type="InterPro" id="IPR036361">
    <property type="entry name" value="SAP_dom_sf"/>
</dbReference>
<evidence type="ECO:0000259" key="1">
    <source>
        <dbReference type="PROSITE" id="PS50800"/>
    </source>
</evidence>
<dbReference type="SMART" id="SM00513">
    <property type="entry name" value="SAP"/>
    <property type="match status" value="1"/>
</dbReference>
<reference evidence="2" key="1">
    <citation type="submission" date="2020-08" db="EMBL/GenBank/DDBJ databases">
        <title>Plant Genome Project.</title>
        <authorList>
            <person name="Zhang R.-G."/>
        </authorList>
    </citation>
    <scope>NUCLEOTIDE SEQUENCE</scope>
    <source>
        <strain evidence="2">WSP0</strain>
        <tissue evidence="2">Leaf</tissue>
    </source>
</reference>
<dbReference type="PANTHER" id="PTHR10782:SF102">
    <property type="entry name" value="E3 SUMO-PROTEIN LIGASE SIZ1"/>
    <property type="match status" value="1"/>
</dbReference>
<accession>A0AAV6KYV9</accession>
<dbReference type="Pfam" id="PF02037">
    <property type="entry name" value="SAP"/>
    <property type="match status" value="1"/>
</dbReference>
<sequence>MVFNFVISFMLVFQKKLLHFRIKELKDVLTRLGVSKQGKKQDLMDRILDLLSDEASNVCGLAKKKVIGKEGVADIIDDAYRKLPCAGATSASTNGENSLEINDTEPKEEVADLLYSEKKIRCPCGSSLSTEYMIQVITSSFAFGWAFVI</sequence>
<evidence type="ECO:0000313" key="3">
    <source>
        <dbReference type="Proteomes" id="UP000823749"/>
    </source>
</evidence>
<evidence type="ECO:0000313" key="2">
    <source>
        <dbReference type="EMBL" id="KAG5557419.1"/>
    </source>
</evidence>
<organism evidence="2 3">
    <name type="scientific">Rhododendron griersonianum</name>
    <dbReference type="NCBI Taxonomy" id="479676"/>
    <lineage>
        <taxon>Eukaryota</taxon>
        <taxon>Viridiplantae</taxon>
        <taxon>Streptophyta</taxon>
        <taxon>Embryophyta</taxon>
        <taxon>Tracheophyta</taxon>
        <taxon>Spermatophyta</taxon>
        <taxon>Magnoliopsida</taxon>
        <taxon>eudicotyledons</taxon>
        <taxon>Gunneridae</taxon>
        <taxon>Pentapetalae</taxon>
        <taxon>asterids</taxon>
        <taxon>Ericales</taxon>
        <taxon>Ericaceae</taxon>
        <taxon>Ericoideae</taxon>
        <taxon>Rhodoreae</taxon>
        <taxon>Rhododendron</taxon>
    </lineage>
</organism>
<feature type="domain" description="SAP" evidence="1">
    <location>
        <begin position="17"/>
        <end position="51"/>
    </location>
</feature>
<dbReference type="PANTHER" id="PTHR10782">
    <property type="entry name" value="ZINC FINGER MIZ DOMAIN-CONTAINING PROTEIN"/>
    <property type="match status" value="1"/>
</dbReference>
<dbReference type="Gene3D" id="1.10.720.30">
    <property type="entry name" value="SAP domain"/>
    <property type="match status" value="1"/>
</dbReference>
<protein>
    <recommendedName>
        <fullName evidence="1">SAP domain-containing protein</fullName>
    </recommendedName>
</protein>
<dbReference type="GO" id="GO:0016925">
    <property type="term" value="P:protein sumoylation"/>
    <property type="evidence" value="ECO:0007669"/>
    <property type="project" value="TreeGrafter"/>
</dbReference>
<dbReference type="PROSITE" id="PS50800">
    <property type="entry name" value="SAP"/>
    <property type="match status" value="1"/>
</dbReference>